<reference evidence="1 2" key="1">
    <citation type="journal article" date="2018" name="Int. J. Syst. Evol. Microbiol.">
        <title>Pseudooceanicola lipolyticus sp. nov., a marine alphaproteobacterium, reclassification of Oceanicola flagellatus as Pseudooceanicola flagellatus comb. nov. and emended description of the genus Pseudooceanicola.</title>
        <authorList>
            <person name="Huang M.-M."/>
            <person name="Guo L.-L."/>
            <person name="Wu Y.-H."/>
            <person name="Lai Q.-L."/>
            <person name="Shao Z.-Z."/>
            <person name="Wang C.-S."/>
            <person name="Wu M."/>
            <person name="Xu X.-W."/>
        </authorList>
    </citation>
    <scope>NUCLEOTIDE SEQUENCE [LARGE SCALE GENOMIC DNA]</scope>
    <source>
        <strain evidence="1 2">157</strain>
    </source>
</reference>
<dbReference type="EMBL" id="PGTB01000002">
    <property type="protein sequence ID" value="PJE38366.1"/>
    <property type="molecule type" value="Genomic_DNA"/>
</dbReference>
<evidence type="ECO:0000313" key="1">
    <source>
        <dbReference type="EMBL" id="PJE38366.1"/>
    </source>
</evidence>
<keyword evidence="2" id="KW-1185">Reference proteome</keyword>
<sequence length="238" mass="26545">MLADEGECRVQVGRLDSEVHLPGEWINALVGFIGSVLPGWRDDPRRPARTGEDALTAQLCAKLASASRHTPGWDFLQFRREEPDAADSRRAIDLAVAPSGSVIWIEGREYTEYQTLLPIECKRLPTPTGHKRDEREYLYSRFSTTGGVQRFKAGHHGSVHDRAAMIAYVQERDIPSWAVQLDEWIDGLESDDVEGWSAADKLSLLVYDPPSRVAGLTSAHARSSALGGIRLDHLWIEM</sequence>
<protein>
    <submittedName>
        <fullName evidence="1">Uncharacterized protein</fullName>
    </submittedName>
</protein>
<evidence type="ECO:0000313" key="2">
    <source>
        <dbReference type="Proteomes" id="UP000231553"/>
    </source>
</evidence>
<organism evidence="1 2">
    <name type="scientific">Pseudooceanicola lipolyticus</name>
    <dbReference type="NCBI Taxonomy" id="2029104"/>
    <lineage>
        <taxon>Bacteria</taxon>
        <taxon>Pseudomonadati</taxon>
        <taxon>Pseudomonadota</taxon>
        <taxon>Alphaproteobacteria</taxon>
        <taxon>Rhodobacterales</taxon>
        <taxon>Paracoccaceae</taxon>
        <taxon>Pseudooceanicola</taxon>
    </lineage>
</organism>
<name>A0A2M8J6H1_9RHOB</name>
<dbReference type="AlphaFoldDB" id="A0A2M8J6H1"/>
<dbReference type="RefSeq" id="WP_100160916.1">
    <property type="nucleotide sequence ID" value="NZ_PGTB01000002.1"/>
</dbReference>
<proteinExistence type="predicted"/>
<dbReference type="Proteomes" id="UP000231553">
    <property type="component" value="Unassembled WGS sequence"/>
</dbReference>
<dbReference type="OrthoDB" id="6913282at2"/>
<gene>
    <name evidence="1" type="ORF">CVM52_01295</name>
</gene>
<accession>A0A2M8J6H1</accession>
<comment type="caution">
    <text evidence="1">The sequence shown here is derived from an EMBL/GenBank/DDBJ whole genome shotgun (WGS) entry which is preliminary data.</text>
</comment>